<dbReference type="AlphaFoldDB" id="A0AAX4HKW6"/>
<keyword evidence="1" id="KW-0175">Coiled coil</keyword>
<gene>
    <name evidence="2" type="ORF">SOO65_14185</name>
</gene>
<proteinExistence type="predicted"/>
<evidence type="ECO:0000313" key="2">
    <source>
        <dbReference type="EMBL" id="WPU63840.1"/>
    </source>
</evidence>
<protein>
    <submittedName>
        <fullName evidence="2">Uncharacterized protein</fullName>
    </submittedName>
</protein>
<reference evidence="2 3" key="1">
    <citation type="submission" date="2023-11" db="EMBL/GenBank/DDBJ databases">
        <title>Peredibacter starrii A3.12.</title>
        <authorList>
            <person name="Mitchell R.J."/>
        </authorList>
    </citation>
    <scope>NUCLEOTIDE SEQUENCE [LARGE SCALE GENOMIC DNA]</scope>
    <source>
        <strain evidence="2 3">A3.12</strain>
    </source>
</reference>
<accession>A0AAX4HKW6</accession>
<dbReference type="EMBL" id="CP139487">
    <property type="protein sequence ID" value="WPU63840.1"/>
    <property type="molecule type" value="Genomic_DNA"/>
</dbReference>
<name>A0AAX4HKW6_9BACT</name>
<evidence type="ECO:0000313" key="3">
    <source>
        <dbReference type="Proteomes" id="UP001324634"/>
    </source>
</evidence>
<dbReference type="RefSeq" id="WP_321391331.1">
    <property type="nucleotide sequence ID" value="NZ_CP139487.1"/>
</dbReference>
<evidence type="ECO:0000256" key="1">
    <source>
        <dbReference type="SAM" id="Coils"/>
    </source>
</evidence>
<organism evidence="2 3">
    <name type="scientific">Peredibacter starrii</name>
    <dbReference type="NCBI Taxonomy" id="28202"/>
    <lineage>
        <taxon>Bacteria</taxon>
        <taxon>Pseudomonadati</taxon>
        <taxon>Bdellovibrionota</taxon>
        <taxon>Bacteriovoracia</taxon>
        <taxon>Bacteriovoracales</taxon>
        <taxon>Bacteriovoracaceae</taxon>
        <taxon>Peredibacter</taxon>
    </lineage>
</organism>
<dbReference type="Proteomes" id="UP001324634">
    <property type="component" value="Chromosome"/>
</dbReference>
<dbReference type="KEGG" id="psti:SOO65_14185"/>
<dbReference type="PROSITE" id="PS51257">
    <property type="entry name" value="PROKAR_LIPOPROTEIN"/>
    <property type="match status" value="1"/>
</dbReference>
<keyword evidence="3" id="KW-1185">Reference proteome</keyword>
<feature type="coiled-coil region" evidence="1">
    <location>
        <begin position="72"/>
        <end position="108"/>
    </location>
</feature>
<sequence>MKKTSIILTTALLASACSKTVKEVTHVQEKSSIGPVTQTRPEPAKDVSALRELLNSKAPNLALAELLAKSVVKEHRDELRAMITELSAEEAQQIIKSINEANDTIRENYLYHGQKYYNGKKLETSLILDSKSLQDHPFSLETQLKISTISYLKSKALDDILSAYNVRSEKLAIELAQDIAFEIGTKHPETARQIENEMGENREKVIEMIRKTMPVAKKIDQYFKTSELNENEQYVTLLGGLIAGAIYTQVKDNSGFRNLVIQGQRIARDIKAFEAKAKEFSVLVNTMKCHLEQTKKDFRNLQDGIAGVRDDARDLFDRVKANEQGPSDVSSKRIVDFLYKRVIKGEVTKPDGSNSSVLSKQNSLNENFEKTIHSAANLTNSLNNIINTANSFAAIFKMRPSNDLIKVLEKAQKVNAVIQGVQSAVTGFAAGGFIGAMGALSSGPMMSLLGGGSKDSAKLAEISKKLDIVIKNQQEMMKMQLETMNMLKDLAIMVDIYHQQEMAAIAELRDYQLTNLEISKALLNKDIRSCERMINFQLSSVWKNMDFGRDAFYSIHNLEILKLRFTQSITGLHDIRRIVNSVEEDGFKNCQSGLAEAFGSNDYIENPIRSIYASDDQYNLHQFQRETYAPLLSSLEYFTGTSNFDSMPLHLPTREFTGLKFKIPHIDNARSESSSSEIYDLDQLLSVKNLERYLSHLIVLLPLMEVDKNIWQKSYEDIISAYLDSSNFGSNQNIRSHFFLANALKLTQSAIAQEALLAGEPVLHQIHARYMKDIMSDKECDQIKRDDVPESNFLCSVRGNRLLMKNLVMFALHSEAQFTEGFMEKYKAAYDGSDRVVLAKLLNAGVVMERVEALKSRDGISMDLIINVLDKNKKKMAIKLPTPDALKEGKIIYSESMPRLLKMQEVIINNLEKVAPVERNQSEDLLKLLMVGA</sequence>